<proteinExistence type="predicted"/>
<gene>
    <name evidence="1" type="ORF">MM415B03960_0007</name>
</gene>
<sequence length="72" mass="7774">MPKYVFEEAPLTCVALENELGVRRGSIVSLTISPEGAVEVDTKETWTDDGQKQIRAALVKRGLGKGKTAKEG</sequence>
<protein>
    <submittedName>
        <fullName evidence="1">Uncharacterized protein</fullName>
    </submittedName>
</protein>
<dbReference type="AlphaFoldDB" id="A0A6M3LID7"/>
<name>A0A6M3LID7_9ZZZZ</name>
<dbReference type="EMBL" id="MT143207">
    <property type="protein sequence ID" value="QJA94149.1"/>
    <property type="molecule type" value="Genomic_DNA"/>
</dbReference>
<accession>A0A6M3LID7</accession>
<reference evidence="1" key="1">
    <citation type="submission" date="2020-03" db="EMBL/GenBank/DDBJ databases">
        <title>The deep terrestrial virosphere.</title>
        <authorList>
            <person name="Holmfeldt K."/>
            <person name="Nilsson E."/>
            <person name="Simone D."/>
            <person name="Lopez-Fernandez M."/>
            <person name="Wu X."/>
            <person name="de Brujin I."/>
            <person name="Lundin D."/>
            <person name="Andersson A."/>
            <person name="Bertilsson S."/>
            <person name="Dopson M."/>
        </authorList>
    </citation>
    <scope>NUCLEOTIDE SEQUENCE</scope>
    <source>
        <strain evidence="1">MM415B03960</strain>
    </source>
</reference>
<evidence type="ECO:0000313" key="1">
    <source>
        <dbReference type="EMBL" id="QJA94149.1"/>
    </source>
</evidence>
<organism evidence="1">
    <name type="scientific">viral metagenome</name>
    <dbReference type="NCBI Taxonomy" id="1070528"/>
    <lineage>
        <taxon>unclassified sequences</taxon>
        <taxon>metagenomes</taxon>
        <taxon>organismal metagenomes</taxon>
    </lineage>
</organism>